<organism evidence="9 10">
    <name type="scientific">Candidatus Flavonifractor merdigallinarum</name>
    <dbReference type="NCBI Taxonomy" id="2838589"/>
    <lineage>
        <taxon>Bacteria</taxon>
        <taxon>Bacillati</taxon>
        <taxon>Bacillota</taxon>
        <taxon>Clostridia</taxon>
        <taxon>Eubacteriales</taxon>
        <taxon>Oscillospiraceae</taxon>
        <taxon>Flavonifractor</taxon>
    </lineage>
</organism>
<evidence type="ECO:0000256" key="7">
    <source>
        <dbReference type="ARBA" id="ARBA00023136"/>
    </source>
</evidence>
<dbReference type="GO" id="GO:0005886">
    <property type="term" value="C:plasma membrane"/>
    <property type="evidence" value="ECO:0007669"/>
    <property type="project" value="UniProtKB-SubCell"/>
</dbReference>
<dbReference type="Proteomes" id="UP000823868">
    <property type="component" value="Unassembled WGS sequence"/>
</dbReference>
<evidence type="ECO:0000256" key="8">
    <source>
        <dbReference type="SAM" id="Phobius"/>
    </source>
</evidence>
<keyword evidence="4 8" id="KW-0812">Transmembrane</keyword>
<name>A0A9D1YA40_9FIRM</name>
<dbReference type="InterPro" id="IPR003445">
    <property type="entry name" value="Cat_transpt"/>
</dbReference>
<accession>A0A9D1YA40</accession>
<feature type="transmembrane region" description="Helical" evidence="8">
    <location>
        <begin position="24"/>
        <end position="46"/>
    </location>
</feature>
<sequence>MFYTITSWLRERLNNRRGLNPTRMVAFSFGGIILLGALLLTLPIASRDGQSAGFFTALFTATSCTCVTGLILVDTWTQWSLFGQVVILGMIQMGGLGFMTVLTLLSLALRRRIGLSERLLMVSTFNLNDMDGVVRVVRHALMGTFLLEGVGAILLASRFIPRFGVARGIWYGIFHAISAFCNAGFDLLGGEYGAFSSLAGVNDDPVILLTIAALIIVGGLGFFVWENLLHWPKQRKLSLYSRLVLAITLALLVCGTLLTLVAEYDNPATLEGMGTGQTLLNAFFQSTTLRTAGFDALGQGNLEEGTKVVSVLLMLIGGSSGSTAGGLKTVTVAVLLLALRSNLKGRVQVTVGRRAIPYTRVMDAMTLTLVVAILFLCSAICMTIVEGVPFVNCAFEVASALATVGLTTGITPQLSPFSQTLLIFLMYVGRVGVLSFSLAFLTAKRKGLGIRYPNVDLMIG</sequence>
<feature type="transmembrane region" description="Helical" evidence="8">
    <location>
        <begin position="205"/>
        <end position="225"/>
    </location>
</feature>
<evidence type="ECO:0000313" key="10">
    <source>
        <dbReference type="Proteomes" id="UP000823868"/>
    </source>
</evidence>
<protein>
    <submittedName>
        <fullName evidence="9">Potassium uptake protein, TrkH family</fullName>
    </submittedName>
</protein>
<evidence type="ECO:0000256" key="5">
    <source>
        <dbReference type="ARBA" id="ARBA00022989"/>
    </source>
</evidence>
<feature type="transmembrane region" description="Helical" evidence="8">
    <location>
        <begin position="311"/>
        <end position="339"/>
    </location>
</feature>
<evidence type="ECO:0000256" key="6">
    <source>
        <dbReference type="ARBA" id="ARBA00023065"/>
    </source>
</evidence>
<dbReference type="Pfam" id="PF02386">
    <property type="entry name" value="TrkH"/>
    <property type="match status" value="1"/>
</dbReference>
<evidence type="ECO:0000256" key="4">
    <source>
        <dbReference type="ARBA" id="ARBA00022692"/>
    </source>
</evidence>
<keyword evidence="5 8" id="KW-1133">Transmembrane helix</keyword>
<dbReference type="PANTHER" id="PTHR32024:SF1">
    <property type="entry name" value="KTR SYSTEM POTASSIUM UPTAKE PROTEIN B"/>
    <property type="match status" value="1"/>
</dbReference>
<dbReference type="GO" id="GO:0008324">
    <property type="term" value="F:monoatomic cation transmembrane transporter activity"/>
    <property type="evidence" value="ECO:0007669"/>
    <property type="project" value="InterPro"/>
</dbReference>
<evidence type="ECO:0000256" key="2">
    <source>
        <dbReference type="ARBA" id="ARBA00022448"/>
    </source>
</evidence>
<feature type="transmembrane region" description="Helical" evidence="8">
    <location>
        <begin position="136"/>
        <end position="156"/>
    </location>
</feature>
<comment type="subcellular location">
    <subcellularLocation>
        <location evidence="1">Cell membrane</location>
        <topology evidence="1">Multi-pass membrane protein</topology>
    </subcellularLocation>
</comment>
<feature type="transmembrane region" description="Helical" evidence="8">
    <location>
        <begin position="85"/>
        <end position="109"/>
    </location>
</feature>
<dbReference type="EMBL" id="DXDX01000206">
    <property type="protein sequence ID" value="HIY22499.1"/>
    <property type="molecule type" value="Genomic_DNA"/>
</dbReference>
<keyword evidence="6" id="KW-0406">Ion transport</keyword>
<feature type="transmembrane region" description="Helical" evidence="8">
    <location>
        <begin position="237"/>
        <end position="262"/>
    </location>
</feature>
<evidence type="ECO:0000256" key="1">
    <source>
        <dbReference type="ARBA" id="ARBA00004651"/>
    </source>
</evidence>
<feature type="transmembrane region" description="Helical" evidence="8">
    <location>
        <begin position="421"/>
        <end position="441"/>
    </location>
</feature>
<gene>
    <name evidence="9" type="ORF">H9841_11445</name>
</gene>
<evidence type="ECO:0000256" key="3">
    <source>
        <dbReference type="ARBA" id="ARBA00022475"/>
    </source>
</evidence>
<feature type="transmembrane region" description="Helical" evidence="8">
    <location>
        <begin position="360"/>
        <end position="385"/>
    </location>
</feature>
<dbReference type="PANTHER" id="PTHR32024">
    <property type="entry name" value="TRK SYSTEM POTASSIUM UPTAKE PROTEIN TRKG-RELATED"/>
    <property type="match status" value="1"/>
</dbReference>
<dbReference type="AlphaFoldDB" id="A0A9D1YA40"/>
<feature type="transmembrane region" description="Helical" evidence="8">
    <location>
        <begin position="52"/>
        <end position="73"/>
    </location>
</feature>
<dbReference type="GO" id="GO:0030001">
    <property type="term" value="P:metal ion transport"/>
    <property type="evidence" value="ECO:0007669"/>
    <property type="project" value="UniProtKB-ARBA"/>
</dbReference>
<reference evidence="9" key="1">
    <citation type="journal article" date="2021" name="PeerJ">
        <title>Extensive microbial diversity within the chicken gut microbiome revealed by metagenomics and culture.</title>
        <authorList>
            <person name="Gilroy R."/>
            <person name="Ravi A."/>
            <person name="Getino M."/>
            <person name="Pursley I."/>
            <person name="Horton D.L."/>
            <person name="Alikhan N.F."/>
            <person name="Baker D."/>
            <person name="Gharbi K."/>
            <person name="Hall N."/>
            <person name="Watson M."/>
            <person name="Adriaenssens E.M."/>
            <person name="Foster-Nyarko E."/>
            <person name="Jarju S."/>
            <person name="Secka A."/>
            <person name="Antonio M."/>
            <person name="Oren A."/>
            <person name="Chaudhuri R.R."/>
            <person name="La Ragione R."/>
            <person name="Hildebrand F."/>
            <person name="Pallen M.J."/>
        </authorList>
    </citation>
    <scope>NUCLEOTIDE SEQUENCE</scope>
    <source>
        <strain evidence="9">ChiBcec16_6824</strain>
    </source>
</reference>
<comment type="caution">
    <text evidence="9">The sequence shown here is derived from an EMBL/GenBank/DDBJ whole genome shotgun (WGS) entry which is preliminary data.</text>
</comment>
<keyword evidence="3" id="KW-1003">Cell membrane</keyword>
<proteinExistence type="predicted"/>
<feature type="transmembrane region" description="Helical" evidence="8">
    <location>
        <begin position="168"/>
        <end position="185"/>
    </location>
</feature>
<evidence type="ECO:0000313" key="9">
    <source>
        <dbReference type="EMBL" id="HIY22499.1"/>
    </source>
</evidence>
<keyword evidence="7 8" id="KW-0472">Membrane</keyword>
<keyword evidence="2" id="KW-0813">Transport</keyword>
<reference evidence="9" key="2">
    <citation type="submission" date="2021-04" db="EMBL/GenBank/DDBJ databases">
        <authorList>
            <person name="Gilroy R."/>
        </authorList>
    </citation>
    <scope>NUCLEOTIDE SEQUENCE</scope>
    <source>
        <strain evidence="9">ChiBcec16_6824</strain>
    </source>
</reference>